<reference evidence="4" key="2">
    <citation type="submission" date="2020-09" db="EMBL/GenBank/DDBJ databases">
        <authorList>
            <person name="Sun Q."/>
            <person name="Zhou Y."/>
        </authorList>
    </citation>
    <scope>NUCLEOTIDE SEQUENCE</scope>
    <source>
        <strain evidence="4">CGMCC 4.7201</strain>
    </source>
</reference>
<keyword evidence="2" id="KW-0472">Membrane</keyword>
<dbReference type="RefSeq" id="WP_229698169.1">
    <property type="nucleotide sequence ID" value="NZ_BMMS01000003.1"/>
</dbReference>
<dbReference type="Proteomes" id="UP000641932">
    <property type="component" value="Unassembled WGS sequence"/>
</dbReference>
<sequence length="298" mass="29901">MTTPPGWYPDQGQTGNGPGIERWWDGNAWTEYTRTTDQPPVPPVGPYGQPAMPGFPPQPPPGNRKGAVIAAVVGGVLLVGAVAAGAAVLHNGDGGGKASAAKPAPTGSSSAPSAPPSTPAPGSGEPSTAPPADPSDAAVDHSAGISLPLLDGWEKRDTKDTGNAYISTAPFTCDTTPSKSCVSAGVYTVPGAGADAKHAAEADIAANAKSAYGEIKSHKETKAGKVTVAGQPGYLVRWKLDVAKGPDGTVQSVSFKSPTTGALTTIRFGFDATGKAPELSVMDEILKGVKTVGPTNGV</sequence>
<feature type="region of interest" description="Disordered" evidence="1">
    <location>
        <begin position="93"/>
        <end position="140"/>
    </location>
</feature>
<feature type="compositionally biased region" description="Low complexity" evidence="1">
    <location>
        <begin position="98"/>
        <end position="112"/>
    </location>
</feature>
<dbReference type="AlphaFoldDB" id="A0A917ZIF1"/>
<accession>A0A917ZIF1</accession>
<comment type="caution">
    <text evidence="4">The sequence shown here is derived from an EMBL/GenBank/DDBJ whole genome shotgun (WGS) entry which is preliminary data.</text>
</comment>
<evidence type="ECO:0000256" key="2">
    <source>
        <dbReference type="SAM" id="Phobius"/>
    </source>
</evidence>
<keyword evidence="5" id="KW-1185">Reference proteome</keyword>
<keyword evidence="2" id="KW-0812">Transmembrane</keyword>
<reference evidence="4" key="1">
    <citation type="journal article" date="2014" name="Int. J. Syst. Evol. Microbiol.">
        <title>Complete genome sequence of Corynebacterium casei LMG S-19264T (=DSM 44701T), isolated from a smear-ripened cheese.</title>
        <authorList>
            <consortium name="US DOE Joint Genome Institute (JGI-PGF)"/>
            <person name="Walter F."/>
            <person name="Albersmeier A."/>
            <person name="Kalinowski J."/>
            <person name="Ruckert C."/>
        </authorList>
    </citation>
    <scope>NUCLEOTIDE SEQUENCE</scope>
    <source>
        <strain evidence="4">CGMCC 4.7201</strain>
    </source>
</reference>
<feature type="domain" description="DUF2510" evidence="3">
    <location>
        <begin position="5"/>
        <end position="41"/>
    </location>
</feature>
<organism evidence="4 5">
    <name type="scientific">Wenjunlia tyrosinilytica</name>
    <dbReference type="NCBI Taxonomy" id="1544741"/>
    <lineage>
        <taxon>Bacteria</taxon>
        <taxon>Bacillati</taxon>
        <taxon>Actinomycetota</taxon>
        <taxon>Actinomycetes</taxon>
        <taxon>Kitasatosporales</taxon>
        <taxon>Streptomycetaceae</taxon>
        <taxon>Wenjunlia</taxon>
    </lineage>
</organism>
<evidence type="ECO:0000313" key="5">
    <source>
        <dbReference type="Proteomes" id="UP000641932"/>
    </source>
</evidence>
<dbReference type="EMBL" id="BMMS01000003">
    <property type="protein sequence ID" value="GGO82729.1"/>
    <property type="molecule type" value="Genomic_DNA"/>
</dbReference>
<keyword evidence="2" id="KW-1133">Transmembrane helix</keyword>
<proteinExistence type="predicted"/>
<evidence type="ECO:0000259" key="3">
    <source>
        <dbReference type="Pfam" id="PF10708"/>
    </source>
</evidence>
<feature type="region of interest" description="Disordered" evidence="1">
    <location>
        <begin position="1"/>
        <end position="61"/>
    </location>
</feature>
<protein>
    <submittedName>
        <fullName evidence="4">Membrane protein</fullName>
    </submittedName>
</protein>
<evidence type="ECO:0000256" key="1">
    <source>
        <dbReference type="SAM" id="MobiDB-lite"/>
    </source>
</evidence>
<evidence type="ECO:0000313" key="4">
    <source>
        <dbReference type="EMBL" id="GGO82729.1"/>
    </source>
</evidence>
<dbReference type="InterPro" id="IPR018929">
    <property type="entry name" value="DUF2510"/>
</dbReference>
<feature type="transmembrane region" description="Helical" evidence="2">
    <location>
        <begin position="67"/>
        <end position="89"/>
    </location>
</feature>
<gene>
    <name evidence="4" type="ORF">GCM10012280_10050</name>
</gene>
<dbReference type="Pfam" id="PF10708">
    <property type="entry name" value="DUF2510"/>
    <property type="match status" value="1"/>
</dbReference>
<name>A0A917ZIF1_9ACTN</name>